<gene>
    <name evidence="1" type="ORF">AVEN_105113_1</name>
    <name evidence="2" type="ORF">AVEN_221717_1</name>
    <name evidence="3" type="ORF">AVEN_245012_1</name>
</gene>
<name>A0A4Y2VQ43_ARAVE</name>
<evidence type="ECO:0000313" key="3">
    <source>
        <dbReference type="EMBL" id="GBO27503.1"/>
    </source>
</evidence>
<evidence type="ECO:0000313" key="1">
    <source>
        <dbReference type="EMBL" id="GBO27465.1"/>
    </source>
</evidence>
<dbReference type="EMBL" id="BGPR01050500">
    <property type="protein sequence ID" value="GBO27490.1"/>
    <property type="molecule type" value="Genomic_DNA"/>
</dbReference>
<organism evidence="3 4">
    <name type="scientific">Araneus ventricosus</name>
    <name type="common">Orbweaver spider</name>
    <name type="synonym">Epeira ventricosa</name>
    <dbReference type="NCBI Taxonomy" id="182803"/>
    <lineage>
        <taxon>Eukaryota</taxon>
        <taxon>Metazoa</taxon>
        <taxon>Ecdysozoa</taxon>
        <taxon>Arthropoda</taxon>
        <taxon>Chelicerata</taxon>
        <taxon>Arachnida</taxon>
        <taxon>Araneae</taxon>
        <taxon>Araneomorphae</taxon>
        <taxon>Entelegynae</taxon>
        <taxon>Araneoidea</taxon>
        <taxon>Araneidae</taxon>
        <taxon>Araneus</taxon>
    </lineage>
</organism>
<evidence type="ECO:0000313" key="4">
    <source>
        <dbReference type="Proteomes" id="UP000499080"/>
    </source>
</evidence>
<evidence type="ECO:0000313" key="2">
    <source>
        <dbReference type="EMBL" id="GBO27490.1"/>
    </source>
</evidence>
<comment type="caution">
    <text evidence="3">The sequence shown here is derived from an EMBL/GenBank/DDBJ whole genome shotgun (WGS) entry which is preliminary data.</text>
</comment>
<dbReference type="EMBL" id="BGPR01050514">
    <property type="protein sequence ID" value="GBO27503.1"/>
    <property type="molecule type" value="Genomic_DNA"/>
</dbReference>
<reference evidence="3 4" key="1">
    <citation type="journal article" date="2019" name="Sci. Rep.">
        <title>Orb-weaving spider Araneus ventricosus genome elucidates the spidroin gene catalogue.</title>
        <authorList>
            <person name="Kono N."/>
            <person name="Nakamura H."/>
            <person name="Ohtoshi R."/>
            <person name="Moran D.A.P."/>
            <person name="Shinohara A."/>
            <person name="Yoshida Y."/>
            <person name="Fujiwara M."/>
            <person name="Mori M."/>
            <person name="Tomita M."/>
            <person name="Arakawa K."/>
        </authorList>
    </citation>
    <scope>NUCLEOTIDE SEQUENCE [LARGE SCALE GENOMIC DNA]</scope>
</reference>
<accession>A0A4Y2VQ43</accession>
<dbReference type="AlphaFoldDB" id="A0A4Y2VQ43"/>
<proteinExistence type="predicted"/>
<dbReference type="EMBL" id="BGPR01050479">
    <property type="protein sequence ID" value="GBO27465.1"/>
    <property type="molecule type" value="Genomic_DNA"/>
</dbReference>
<sequence>MYQIIEESTDKVKVKFWEALKEVFDIFGNQSLEDFEIYRVTICNYTDERQ</sequence>
<protein>
    <submittedName>
        <fullName evidence="3">Uncharacterized protein</fullName>
    </submittedName>
</protein>
<keyword evidence="4" id="KW-1185">Reference proteome</keyword>
<dbReference type="Proteomes" id="UP000499080">
    <property type="component" value="Unassembled WGS sequence"/>
</dbReference>
<feature type="non-terminal residue" evidence="3">
    <location>
        <position position="50"/>
    </location>
</feature>